<evidence type="ECO:0000256" key="3">
    <source>
        <dbReference type="ARBA" id="ARBA00023015"/>
    </source>
</evidence>
<dbReference type="PROSITE" id="PS00552">
    <property type="entry name" value="HTH_MERR_1"/>
    <property type="match status" value="1"/>
</dbReference>
<sequence length="151" mass="16832">MRIGEAATRSGVSAKMIRHYESIGLLAPAPRRDNSYRDFDARDVHDLTFIRRARDLGFSIEEIGRLLALWRDRDRPSREVKEIAQAHVADLEARIARMQDMVETLRHLSEACAGDERPDCPILTGLAGEKTKAAGSHAGQPDQADQGADQR</sequence>
<dbReference type="EMBL" id="LJSX01000025">
    <property type="protein sequence ID" value="KPQ09569.1"/>
    <property type="molecule type" value="Genomic_DNA"/>
</dbReference>
<dbReference type="SUPFAM" id="SSF46955">
    <property type="entry name" value="Putative DNA-binding domain"/>
    <property type="match status" value="1"/>
</dbReference>
<name>A0A0P7X4D0_9HYPH</name>
<dbReference type="InterPro" id="IPR011789">
    <property type="entry name" value="CueR"/>
</dbReference>
<dbReference type="Gene3D" id="1.10.1660.10">
    <property type="match status" value="1"/>
</dbReference>
<dbReference type="Pfam" id="PF00376">
    <property type="entry name" value="MerR"/>
    <property type="match status" value="1"/>
</dbReference>
<proteinExistence type="predicted"/>
<reference evidence="9 11" key="1">
    <citation type="submission" date="2015-09" db="EMBL/GenBank/DDBJ databases">
        <title>Identification and resolution of microdiversity through metagenomic sequencing of parallel consortia.</title>
        <authorList>
            <person name="Nelson W.C."/>
            <person name="Romine M.F."/>
            <person name="Lindemann S.R."/>
        </authorList>
    </citation>
    <scope>NUCLEOTIDE SEQUENCE [LARGE SCALE GENOMIC DNA]</scope>
    <source>
        <strain evidence="9">HL-109</strain>
    </source>
</reference>
<dbReference type="NCBIfam" id="TIGR02044">
    <property type="entry name" value="CueR"/>
    <property type="match status" value="1"/>
</dbReference>
<dbReference type="GO" id="GO:0045893">
    <property type="term" value="P:positive regulation of DNA-templated transcription"/>
    <property type="evidence" value="ECO:0007669"/>
    <property type="project" value="InterPro"/>
</dbReference>
<dbReference type="AlphaFoldDB" id="A0A0P7X4D0"/>
<evidence type="ECO:0000313" key="10">
    <source>
        <dbReference type="EMBL" id="SCC80408.1"/>
    </source>
</evidence>
<dbReference type="GO" id="GO:0005507">
    <property type="term" value="F:copper ion binding"/>
    <property type="evidence" value="ECO:0007669"/>
    <property type="project" value="InterPro"/>
</dbReference>
<evidence type="ECO:0000256" key="7">
    <source>
        <dbReference type="SAM" id="MobiDB-lite"/>
    </source>
</evidence>
<evidence type="ECO:0000313" key="11">
    <source>
        <dbReference type="Proteomes" id="UP000050497"/>
    </source>
</evidence>
<dbReference type="STRING" id="1653334.GA0071312_1475"/>
<dbReference type="GO" id="GO:0003700">
    <property type="term" value="F:DNA-binding transcription factor activity"/>
    <property type="evidence" value="ECO:0007669"/>
    <property type="project" value="InterPro"/>
</dbReference>
<reference evidence="10 12" key="2">
    <citation type="submission" date="2016-08" db="EMBL/GenBank/DDBJ databases">
        <authorList>
            <person name="Varghese N."/>
            <person name="Submissions Spin"/>
        </authorList>
    </citation>
    <scope>NUCLEOTIDE SEQUENCE [LARGE SCALE GENOMIC DNA]</scope>
    <source>
        <strain evidence="10 12">HL-109</strain>
    </source>
</reference>
<dbReference type="Proteomes" id="UP000182800">
    <property type="component" value="Unassembled WGS sequence"/>
</dbReference>
<gene>
    <name evidence="9" type="primary">cueR</name>
    <name evidence="10" type="ORF">GA0071312_1475</name>
    <name evidence="9" type="ORF">HLUCCO17_14140</name>
</gene>
<evidence type="ECO:0000256" key="4">
    <source>
        <dbReference type="ARBA" id="ARBA00023125"/>
    </source>
</evidence>
<dbReference type="CDD" id="cd01108">
    <property type="entry name" value="HTH_CueR"/>
    <property type="match status" value="1"/>
</dbReference>
<evidence type="ECO:0000256" key="2">
    <source>
        <dbReference type="ARBA" id="ARBA00022490"/>
    </source>
</evidence>
<comment type="subcellular location">
    <subcellularLocation>
        <location evidence="1">Cytoplasm</location>
    </subcellularLocation>
</comment>
<dbReference type="RefSeq" id="WP_074444425.1">
    <property type="nucleotide sequence ID" value="NZ_FMBM01000002.1"/>
</dbReference>
<feature type="compositionally biased region" description="Low complexity" evidence="7">
    <location>
        <begin position="138"/>
        <end position="151"/>
    </location>
</feature>
<organism evidence="9 11">
    <name type="scientific">Saliniramus fredricksonii</name>
    <dbReference type="NCBI Taxonomy" id="1653334"/>
    <lineage>
        <taxon>Bacteria</taxon>
        <taxon>Pseudomonadati</taxon>
        <taxon>Pseudomonadota</taxon>
        <taxon>Alphaproteobacteria</taxon>
        <taxon>Hyphomicrobiales</taxon>
        <taxon>Salinarimonadaceae</taxon>
        <taxon>Saliniramus</taxon>
    </lineage>
</organism>
<evidence type="ECO:0000313" key="12">
    <source>
        <dbReference type="Proteomes" id="UP000182800"/>
    </source>
</evidence>
<evidence type="ECO:0000313" key="9">
    <source>
        <dbReference type="EMBL" id="KPQ09569.1"/>
    </source>
</evidence>
<accession>A0A0P7X4D0</accession>
<dbReference type="OrthoDB" id="9802944at2"/>
<evidence type="ECO:0000256" key="5">
    <source>
        <dbReference type="ARBA" id="ARBA00023163"/>
    </source>
</evidence>
<dbReference type="GO" id="GO:0003677">
    <property type="term" value="F:DNA binding"/>
    <property type="evidence" value="ECO:0007669"/>
    <property type="project" value="UniProtKB-KW"/>
</dbReference>
<dbReference type="InterPro" id="IPR047057">
    <property type="entry name" value="MerR_fam"/>
</dbReference>
<dbReference type="PATRIC" id="fig|1653334.4.peg.534"/>
<dbReference type="PANTHER" id="PTHR30204">
    <property type="entry name" value="REDOX-CYCLING DRUG-SENSING TRANSCRIPTIONAL ACTIVATOR SOXR"/>
    <property type="match status" value="1"/>
</dbReference>
<dbReference type="PRINTS" id="PR00040">
    <property type="entry name" value="HTHMERR"/>
</dbReference>
<dbReference type="Pfam" id="PF09278">
    <property type="entry name" value="MerR-DNA-bind"/>
    <property type="match status" value="1"/>
</dbReference>
<comment type="caution">
    <text evidence="9">The sequence shown here is derived from an EMBL/GenBank/DDBJ whole genome shotgun (WGS) entry which is preliminary data.</text>
</comment>
<evidence type="ECO:0000259" key="8">
    <source>
        <dbReference type="PROSITE" id="PS50937"/>
    </source>
</evidence>
<protein>
    <submittedName>
        <fullName evidence="9 10">Cu(I)-responsive transcriptional regulator</fullName>
    </submittedName>
</protein>
<feature type="region of interest" description="Disordered" evidence="7">
    <location>
        <begin position="126"/>
        <end position="151"/>
    </location>
</feature>
<keyword evidence="2" id="KW-0963">Cytoplasm</keyword>
<dbReference type="InterPro" id="IPR000551">
    <property type="entry name" value="MerR-type_HTH_dom"/>
</dbReference>
<dbReference type="GO" id="GO:0005737">
    <property type="term" value="C:cytoplasm"/>
    <property type="evidence" value="ECO:0007669"/>
    <property type="project" value="UniProtKB-SubCell"/>
</dbReference>
<keyword evidence="3" id="KW-0805">Transcription regulation</keyword>
<dbReference type="InterPro" id="IPR009061">
    <property type="entry name" value="DNA-bd_dom_put_sf"/>
</dbReference>
<evidence type="ECO:0000256" key="1">
    <source>
        <dbReference type="ARBA" id="ARBA00004496"/>
    </source>
</evidence>
<dbReference type="InterPro" id="IPR015358">
    <property type="entry name" value="Tscrpt_reg_MerR_DNA-bd"/>
</dbReference>
<feature type="domain" description="HTH merR-type" evidence="8">
    <location>
        <begin position="1"/>
        <end position="69"/>
    </location>
</feature>
<keyword evidence="12" id="KW-1185">Reference proteome</keyword>
<dbReference type="PROSITE" id="PS50937">
    <property type="entry name" value="HTH_MERR_2"/>
    <property type="match status" value="1"/>
</dbReference>
<dbReference type="PANTHER" id="PTHR30204:SF94">
    <property type="entry name" value="HEAVY METAL-DEPENDENT TRANSCRIPTIONAL REGULATOR HI_0293-RELATED"/>
    <property type="match status" value="1"/>
</dbReference>
<keyword evidence="6" id="KW-0175">Coiled coil</keyword>
<dbReference type="EMBL" id="FMBM01000002">
    <property type="protein sequence ID" value="SCC80408.1"/>
    <property type="molecule type" value="Genomic_DNA"/>
</dbReference>
<dbReference type="SMART" id="SM00422">
    <property type="entry name" value="HTH_MERR"/>
    <property type="match status" value="1"/>
</dbReference>
<keyword evidence="4" id="KW-0238">DNA-binding</keyword>
<dbReference type="Proteomes" id="UP000050497">
    <property type="component" value="Unassembled WGS sequence"/>
</dbReference>
<keyword evidence="5" id="KW-0804">Transcription</keyword>
<evidence type="ECO:0000256" key="6">
    <source>
        <dbReference type="SAM" id="Coils"/>
    </source>
</evidence>
<feature type="coiled-coil region" evidence="6">
    <location>
        <begin position="81"/>
        <end position="108"/>
    </location>
</feature>